<proteinExistence type="predicted"/>
<sequence length="259" mass="28242">MNAQEREAARLQQLAKAQARGNNQHAATNEIDDVVRNGLNKKNVKDITEGIGNVSMMSKLMERRMTDGPSHITRPVTTTSMVNLLHFAIQSLPFFVDHYSNCVSVCGVNNVVGDMSIAEHSHVNDHSCLLSLDEITDGFSHVRWTVTSVASFELNKNCMTEKVTDRHLDDGPSNSPSLVGSNGVIMPPKFQPTIGGARRRVERAHTTHHCRDENTYSEADGSSSSSESPDSVEGSGNEAPSNQAEDTEPIRGDLIKGKC</sequence>
<organism evidence="2 3">
    <name type="scientific">Datura stramonium</name>
    <name type="common">Jimsonweed</name>
    <name type="synonym">Common thornapple</name>
    <dbReference type="NCBI Taxonomy" id="4076"/>
    <lineage>
        <taxon>Eukaryota</taxon>
        <taxon>Viridiplantae</taxon>
        <taxon>Streptophyta</taxon>
        <taxon>Embryophyta</taxon>
        <taxon>Tracheophyta</taxon>
        <taxon>Spermatophyta</taxon>
        <taxon>Magnoliopsida</taxon>
        <taxon>eudicotyledons</taxon>
        <taxon>Gunneridae</taxon>
        <taxon>Pentapetalae</taxon>
        <taxon>asterids</taxon>
        <taxon>lamiids</taxon>
        <taxon>Solanales</taxon>
        <taxon>Solanaceae</taxon>
        <taxon>Solanoideae</taxon>
        <taxon>Datureae</taxon>
        <taxon>Datura</taxon>
    </lineage>
</organism>
<keyword evidence="3" id="KW-1185">Reference proteome</keyword>
<feature type="compositionally biased region" description="Low complexity" evidence="1">
    <location>
        <begin position="217"/>
        <end position="236"/>
    </location>
</feature>
<evidence type="ECO:0000313" key="2">
    <source>
        <dbReference type="EMBL" id="MCD7448189.1"/>
    </source>
</evidence>
<gene>
    <name evidence="2" type="ORF">HAX54_039145</name>
</gene>
<feature type="compositionally biased region" description="Basic and acidic residues" evidence="1">
    <location>
        <begin position="203"/>
        <end position="214"/>
    </location>
</feature>
<evidence type="ECO:0000313" key="3">
    <source>
        <dbReference type="Proteomes" id="UP000823775"/>
    </source>
</evidence>
<name>A0ABS8RMZ6_DATST</name>
<protein>
    <submittedName>
        <fullName evidence="2">Uncharacterized protein</fullName>
    </submittedName>
</protein>
<feature type="region of interest" description="Disordered" evidence="1">
    <location>
        <begin position="163"/>
        <end position="259"/>
    </location>
</feature>
<dbReference type="Proteomes" id="UP000823775">
    <property type="component" value="Unassembled WGS sequence"/>
</dbReference>
<comment type="caution">
    <text evidence="2">The sequence shown here is derived from an EMBL/GenBank/DDBJ whole genome shotgun (WGS) entry which is preliminary data.</text>
</comment>
<accession>A0ABS8RMZ6</accession>
<dbReference type="EMBL" id="JACEIK010000054">
    <property type="protein sequence ID" value="MCD7448189.1"/>
    <property type="molecule type" value="Genomic_DNA"/>
</dbReference>
<feature type="compositionally biased region" description="Basic and acidic residues" evidence="1">
    <location>
        <begin position="248"/>
        <end position="259"/>
    </location>
</feature>
<evidence type="ECO:0000256" key="1">
    <source>
        <dbReference type="SAM" id="MobiDB-lite"/>
    </source>
</evidence>
<reference evidence="2 3" key="1">
    <citation type="journal article" date="2021" name="BMC Genomics">
        <title>Datura genome reveals duplications of psychoactive alkaloid biosynthetic genes and high mutation rate following tissue culture.</title>
        <authorList>
            <person name="Rajewski A."/>
            <person name="Carter-House D."/>
            <person name="Stajich J."/>
            <person name="Litt A."/>
        </authorList>
    </citation>
    <scope>NUCLEOTIDE SEQUENCE [LARGE SCALE GENOMIC DNA]</scope>
    <source>
        <strain evidence="2">AR-01</strain>
    </source>
</reference>